<name>A0ABV3G0B3_9NOCA</name>
<feature type="domain" description="Major facilitator superfamily (MFS) profile" evidence="6">
    <location>
        <begin position="216"/>
        <end position="410"/>
    </location>
</feature>
<dbReference type="PANTHER" id="PTHR23514:SF13">
    <property type="entry name" value="INNER MEMBRANE PROTEIN YBJJ"/>
    <property type="match status" value="1"/>
</dbReference>
<evidence type="ECO:0000313" key="7">
    <source>
        <dbReference type="EMBL" id="MEV0711127.1"/>
    </source>
</evidence>
<dbReference type="Gene3D" id="1.20.1250.20">
    <property type="entry name" value="MFS general substrate transporter like domains"/>
    <property type="match status" value="2"/>
</dbReference>
<feature type="transmembrane region" description="Helical" evidence="5">
    <location>
        <begin position="346"/>
        <end position="366"/>
    </location>
</feature>
<reference evidence="7 8" key="1">
    <citation type="submission" date="2024-06" db="EMBL/GenBank/DDBJ databases">
        <title>The Natural Products Discovery Center: Release of the First 8490 Sequenced Strains for Exploring Actinobacteria Biosynthetic Diversity.</title>
        <authorList>
            <person name="Kalkreuter E."/>
            <person name="Kautsar S.A."/>
            <person name="Yang D."/>
            <person name="Bader C.D."/>
            <person name="Teijaro C.N."/>
            <person name="Fluegel L."/>
            <person name="Davis C.M."/>
            <person name="Simpson J.R."/>
            <person name="Lauterbach L."/>
            <person name="Steele A.D."/>
            <person name="Gui C."/>
            <person name="Meng S."/>
            <person name="Li G."/>
            <person name="Viehrig K."/>
            <person name="Ye F."/>
            <person name="Su P."/>
            <person name="Kiefer A.F."/>
            <person name="Nichols A."/>
            <person name="Cepeda A.J."/>
            <person name="Yan W."/>
            <person name="Fan B."/>
            <person name="Jiang Y."/>
            <person name="Adhikari A."/>
            <person name="Zheng C.-J."/>
            <person name="Schuster L."/>
            <person name="Cowan T.M."/>
            <person name="Smanski M.J."/>
            <person name="Chevrette M.G."/>
            <person name="De Carvalho L.P.S."/>
            <person name="Shen B."/>
        </authorList>
    </citation>
    <scope>NUCLEOTIDE SEQUENCE [LARGE SCALE GENOMIC DNA]</scope>
    <source>
        <strain evidence="7 8">NPDC050403</strain>
    </source>
</reference>
<dbReference type="Pfam" id="PF07690">
    <property type="entry name" value="MFS_1"/>
    <property type="match status" value="1"/>
</dbReference>
<feature type="transmembrane region" description="Helical" evidence="5">
    <location>
        <begin position="372"/>
        <end position="389"/>
    </location>
</feature>
<comment type="caution">
    <text evidence="7">The sequence shown here is derived from an EMBL/GenBank/DDBJ whole genome shotgun (WGS) entry which is preliminary data.</text>
</comment>
<keyword evidence="8" id="KW-1185">Reference proteome</keyword>
<dbReference type="InterPro" id="IPR051788">
    <property type="entry name" value="MFS_Transporter"/>
</dbReference>
<dbReference type="InterPro" id="IPR020846">
    <property type="entry name" value="MFS_dom"/>
</dbReference>
<feature type="transmembrane region" description="Helical" evidence="5">
    <location>
        <begin position="161"/>
        <end position="181"/>
    </location>
</feature>
<sequence>MSSIAPDLRRARIADSFAFGMQGFFFAVVLSHLPQQQEKFGLSDGTIAAGVLLASLLAGAGSLAAERFAARWSSRTALRLGLVLITVTGCAIAFAPNTAVLLATLGCYGIALGVVDASTNMQAVFIQHGYGTFILASFYAAWSAGSIGGALFVAATEALEVTLRLSLLLAAALVLVVGLVVGPRLLGRAEAEAAPAETRAVPGQAADAGAGSSRTFLALGLAVALVFAIDLTVGSWSALYLTDELLASSATAALALAAYQGASLLARLTGDIWVRRLGPRRVVRWVAVLGVSGMTVVVAAPGPVLAIAGFLVAGFGIGVVAPLCFSEAGRLASGTALDAIVARLNLFNYAGTLVAGLVVGGITAALTYRVGFVVPLICAAALLLLTRTFQSRAEPGSRPGSPRGHAVLDT</sequence>
<feature type="transmembrane region" description="Helical" evidence="5">
    <location>
        <begin position="45"/>
        <end position="65"/>
    </location>
</feature>
<dbReference type="SUPFAM" id="SSF103473">
    <property type="entry name" value="MFS general substrate transporter"/>
    <property type="match status" value="1"/>
</dbReference>
<feature type="transmembrane region" description="Helical" evidence="5">
    <location>
        <begin position="306"/>
        <end position="325"/>
    </location>
</feature>
<proteinExistence type="predicted"/>
<dbReference type="InterPro" id="IPR036259">
    <property type="entry name" value="MFS_trans_sf"/>
</dbReference>
<dbReference type="EMBL" id="JBFAKC010000013">
    <property type="protein sequence ID" value="MEV0711127.1"/>
    <property type="molecule type" value="Genomic_DNA"/>
</dbReference>
<dbReference type="RefSeq" id="WP_355084039.1">
    <property type="nucleotide sequence ID" value="NZ_JBEXKW010000006.1"/>
</dbReference>
<organism evidence="7 8">
    <name type="scientific">Nocardia aurea</name>
    <dbReference type="NCBI Taxonomy" id="2144174"/>
    <lineage>
        <taxon>Bacteria</taxon>
        <taxon>Bacillati</taxon>
        <taxon>Actinomycetota</taxon>
        <taxon>Actinomycetes</taxon>
        <taxon>Mycobacteriales</taxon>
        <taxon>Nocardiaceae</taxon>
        <taxon>Nocardia</taxon>
    </lineage>
</organism>
<keyword evidence="2 5" id="KW-0812">Transmembrane</keyword>
<evidence type="ECO:0000256" key="4">
    <source>
        <dbReference type="ARBA" id="ARBA00023136"/>
    </source>
</evidence>
<evidence type="ECO:0000256" key="1">
    <source>
        <dbReference type="ARBA" id="ARBA00004651"/>
    </source>
</evidence>
<feature type="transmembrane region" description="Helical" evidence="5">
    <location>
        <begin position="245"/>
        <end position="270"/>
    </location>
</feature>
<evidence type="ECO:0000259" key="6">
    <source>
        <dbReference type="PROSITE" id="PS50850"/>
    </source>
</evidence>
<feature type="transmembrane region" description="Helical" evidence="5">
    <location>
        <begin position="77"/>
        <end position="94"/>
    </location>
</feature>
<dbReference type="PROSITE" id="PS50850">
    <property type="entry name" value="MFS"/>
    <property type="match status" value="1"/>
</dbReference>
<dbReference type="Proteomes" id="UP001551695">
    <property type="component" value="Unassembled WGS sequence"/>
</dbReference>
<evidence type="ECO:0000256" key="2">
    <source>
        <dbReference type="ARBA" id="ARBA00022692"/>
    </source>
</evidence>
<keyword evidence="4 5" id="KW-0472">Membrane</keyword>
<protein>
    <submittedName>
        <fullName evidence="7">MFS transporter</fullName>
    </submittedName>
</protein>
<dbReference type="PANTHER" id="PTHR23514">
    <property type="entry name" value="BYPASS OF STOP CODON PROTEIN 6"/>
    <property type="match status" value="1"/>
</dbReference>
<evidence type="ECO:0000256" key="5">
    <source>
        <dbReference type="SAM" id="Phobius"/>
    </source>
</evidence>
<gene>
    <name evidence="7" type="ORF">AB0I48_26520</name>
</gene>
<evidence type="ECO:0000313" key="8">
    <source>
        <dbReference type="Proteomes" id="UP001551695"/>
    </source>
</evidence>
<keyword evidence="3 5" id="KW-1133">Transmembrane helix</keyword>
<feature type="transmembrane region" description="Helical" evidence="5">
    <location>
        <begin position="12"/>
        <end position="33"/>
    </location>
</feature>
<feature type="transmembrane region" description="Helical" evidence="5">
    <location>
        <begin position="216"/>
        <end position="239"/>
    </location>
</feature>
<feature type="transmembrane region" description="Helical" evidence="5">
    <location>
        <begin position="100"/>
        <end position="118"/>
    </location>
</feature>
<comment type="subcellular location">
    <subcellularLocation>
        <location evidence="1">Cell membrane</location>
        <topology evidence="1">Multi-pass membrane protein</topology>
    </subcellularLocation>
</comment>
<evidence type="ECO:0000256" key="3">
    <source>
        <dbReference type="ARBA" id="ARBA00022989"/>
    </source>
</evidence>
<feature type="transmembrane region" description="Helical" evidence="5">
    <location>
        <begin position="282"/>
        <end position="300"/>
    </location>
</feature>
<feature type="transmembrane region" description="Helical" evidence="5">
    <location>
        <begin position="130"/>
        <end position="155"/>
    </location>
</feature>
<accession>A0ABV3G0B3</accession>
<dbReference type="InterPro" id="IPR011701">
    <property type="entry name" value="MFS"/>
</dbReference>